<organism evidence="2 3">
    <name type="scientific">Mesorhabditis belari</name>
    <dbReference type="NCBI Taxonomy" id="2138241"/>
    <lineage>
        <taxon>Eukaryota</taxon>
        <taxon>Metazoa</taxon>
        <taxon>Ecdysozoa</taxon>
        <taxon>Nematoda</taxon>
        <taxon>Chromadorea</taxon>
        <taxon>Rhabditida</taxon>
        <taxon>Rhabditina</taxon>
        <taxon>Rhabditomorpha</taxon>
        <taxon>Rhabditoidea</taxon>
        <taxon>Rhabditidae</taxon>
        <taxon>Mesorhabditinae</taxon>
        <taxon>Mesorhabditis</taxon>
    </lineage>
</organism>
<keyword evidence="2" id="KW-1185">Reference proteome</keyword>
<dbReference type="WBParaSite" id="MBELARI_LOCUS13984">
    <property type="protein sequence ID" value="MBELARI_LOCUS13984"/>
    <property type="gene ID" value="MBELARI_LOCUS13984"/>
</dbReference>
<evidence type="ECO:0000256" key="1">
    <source>
        <dbReference type="SAM" id="SignalP"/>
    </source>
</evidence>
<reference evidence="3" key="1">
    <citation type="submission" date="2024-02" db="UniProtKB">
        <authorList>
            <consortium name="WormBaseParasite"/>
        </authorList>
    </citation>
    <scope>IDENTIFICATION</scope>
</reference>
<accession>A0AAF3EJ25</accession>
<keyword evidence="1" id="KW-0732">Signal</keyword>
<dbReference type="Proteomes" id="UP000887575">
    <property type="component" value="Unassembled WGS sequence"/>
</dbReference>
<proteinExistence type="predicted"/>
<feature type="signal peptide" evidence="1">
    <location>
        <begin position="1"/>
        <end position="19"/>
    </location>
</feature>
<evidence type="ECO:0000313" key="3">
    <source>
        <dbReference type="WBParaSite" id="MBELARI_LOCUS13984"/>
    </source>
</evidence>
<sequence>MRQTLLCLILVCLIGSLQCQEPSGLRYPRYFAACNSMCRSAKPIYNLQKCCQSKSGHSWGFCTGDRQAICMDKDVTYLNGFLFCLGSCEGK</sequence>
<protein>
    <submittedName>
        <fullName evidence="3">Uncharacterized protein</fullName>
    </submittedName>
</protein>
<name>A0AAF3EJ25_9BILA</name>
<evidence type="ECO:0000313" key="2">
    <source>
        <dbReference type="Proteomes" id="UP000887575"/>
    </source>
</evidence>
<feature type="chain" id="PRO_5042175959" evidence="1">
    <location>
        <begin position="20"/>
        <end position="91"/>
    </location>
</feature>
<dbReference type="AlphaFoldDB" id="A0AAF3EJ25"/>